<dbReference type="InterPro" id="IPR027417">
    <property type="entry name" value="P-loop_NTPase"/>
</dbReference>
<feature type="domain" description="Guanylate kinase-like" evidence="10">
    <location>
        <begin position="1"/>
        <end position="176"/>
    </location>
</feature>
<comment type="similarity">
    <text evidence="1 9">Belongs to the guanylate kinase family.</text>
</comment>
<gene>
    <name evidence="9" type="primary">gmk</name>
    <name evidence="11" type="ORF">C4900_14390</name>
</gene>
<evidence type="ECO:0000256" key="1">
    <source>
        <dbReference type="ARBA" id="ARBA00005790"/>
    </source>
</evidence>
<dbReference type="Pfam" id="PF00625">
    <property type="entry name" value="Guanylate_kin"/>
    <property type="match status" value="1"/>
</dbReference>
<dbReference type="HAMAP" id="MF_00328">
    <property type="entry name" value="Guanylate_kinase"/>
    <property type="match status" value="1"/>
</dbReference>
<dbReference type="InterPro" id="IPR008144">
    <property type="entry name" value="Guanylate_kin-like_dom"/>
</dbReference>
<evidence type="ECO:0000256" key="3">
    <source>
        <dbReference type="ARBA" id="ARBA00016296"/>
    </source>
</evidence>
<comment type="subcellular location">
    <subcellularLocation>
        <location evidence="9">Cytoplasm</location>
    </subcellularLocation>
</comment>
<dbReference type="GO" id="GO:0005829">
    <property type="term" value="C:cytosol"/>
    <property type="evidence" value="ECO:0007669"/>
    <property type="project" value="TreeGrafter"/>
</dbReference>
<evidence type="ECO:0000259" key="10">
    <source>
        <dbReference type="PROSITE" id="PS50052"/>
    </source>
</evidence>
<keyword evidence="7 9" id="KW-0067">ATP-binding</keyword>
<evidence type="ECO:0000256" key="6">
    <source>
        <dbReference type="ARBA" id="ARBA00022777"/>
    </source>
</evidence>
<dbReference type="NCBIfam" id="TIGR03263">
    <property type="entry name" value="guanyl_kin"/>
    <property type="match status" value="1"/>
</dbReference>
<evidence type="ECO:0000313" key="11">
    <source>
        <dbReference type="EMBL" id="RCN57258.1"/>
    </source>
</evidence>
<dbReference type="GO" id="GO:0005524">
    <property type="term" value="F:ATP binding"/>
    <property type="evidence" value="ECO:0007669"/>
    <property type="project" value="UniProtKB-UniRule"/>
</dbReference>
<dbReference type="SUPFAM" id="SSF52540">
    <property type="entry name" value="P-loop containing nucleoside triphosphate hydrolases"/>
    <property type="match status" value="1"/>
</dbReference>
<dbReference type="SMART" id="SM00072">
    <property type="entry name" value="GuKc"/>
    <property type="match status" value="1"/>
</dbReference>
<keyword evidence="6 9" id="KW-0418">Kinase</keyword>
<dbReference type="InterPro" id="IPR008145">
    <property type="entry name" value="GK/Ca_channel_bsu"/>
</dbReference>
<dbReference type="PANTHER" id="PTHR23117">
    <property type="entry name" value="GUANYLATE KINASE-RELATED"/>
    <property type="match status" value="1"/>
</dbReference>
<dbReference type="OrthoDB" id="9808150at2"/>
<evidence type="ECO:0000256" key="2">
    <source>
        <dbReference type="ARBA" id="ARBA00012961"/>
    </source>
</evidence>
<feature type="binding site" evidence="9">
    <location>
        <begin position="6"/>
        <end position="13"/>
    </location>
    <ligand>
        <name>ATP</name>
        <dbReference type="ChEBI" id="CHEBI:30616"/>
    </ligand>
</feature>
<name>A0A368HFU2_9GAMM</name>
<keyword evidence="5 9" id="KW-0547">Nucleotide-binding</keyword>
<dbReference type="AlphaFoldDB" id="A0A368HFU2"/>
<keyword evidence="9" id="KW-0963">Cytoplasm</keyword>
<evidence type="ECO:0000313" key="12">
    <source>
        <dbReference type="Proteomes" id="UP000253250"/>
    </source>
</evidence>
<organism evidence="11 12">
    <name type="scientific">Acidiferrobacter thiooxydans</name>
    <dbReference type="NCBI Taxonomy" id="163359"/>
    <lineage>
        <taxon>Bacteria</taxon>
        <taxon>Pseudomonadati</taxon>
        <taxon>Pseudomonadota</taxon>
        <taxon>Gammaproteobacteria</taxon>
        <taxon>Acidiferrobacterales</taxon>
        <taxon>Acidiferrobacteraceae</taxon>
        <taxon>Acidiferrobacter</taxon>
    </lineage>
</organism>
<dbReference type="CDD" id="cd00071">
    <property type="entry name" value="GMPK"/>
    <property type="match status" value="1"/>
</dbReference>
<dbReference type="Gene3D" id="3.30.63.10">
    <property type="entry name" value="Guanylate Kinase phosphate binding domain"/>
    <property type="match status" value="1"/>
</dbReference>
<dbReference type="EC" id="2.7.4.8" evidence="2 9"/>
<comment type="function">
    <text evidence="9">Essential for recycling GMP and indirectly, cGMP.</text>
</comment>
<evidence type="ECO:0000256" key="9">
    <source>
        <dbReference type="HAMAP-Rule" id="MF_00328"/>
    </source>
</evidence>
<dbReference type="InterPro" id="IPR017665">
    <property type="entry name" value="Guanylate_kinase"/>
</dbReference>
<reference evidence="11 12" key="1">
    <citation type="submission" date="2018-02" db="EMBL/GenBank/DDBJ databases">
        <title>Insights into the biology of acidophilic members of the Acidiferrobacteraceae family derived from comparative genomic analyses.</title>
        <authorList>
            <person name="Issotta F."/>
            <person name="Thyssen C."/>
            <person name="Mena C."/>
            <person name="Moya A."/>
            <person name="Bellenberg S."/>
            <person name="Sproer C."/>
            <person name="Covarrubias P.C."/>
            <person name="Sand W."/>
            <person name="Quatrini R."/>
            <person name="Vera M."/>
        </authorList>
    </citation>
    <scope>NUCLEOTIDE SEQUENCE [LARGE SCALE GENOMIC DNA]</scope>
    <source>
        <strain evidence="12">m-1</strain>
    </source>
</reference>
<dbReference type="FunFam" id="3.30.63.10:FF:000002">
    <property type="entry name" value="Guanylate kinase 1"/>
    <property type="match status" value="1"/>
</dbReference>
<evidence type="ECO:0000256" key="8">
    <source>
        <dbReference type="ARBA" id="ARBA00030128"/>
    </source>
</evidence>
<dbReference type="Gene3D" id="3.40.50.300">
    <property type="entry name" value="P-loop containing nucleotide triphosphate hydrolases"/>
    <property type="match status" value="1"/>
</dbReference>
<protein>
    <recommendedName>
        <fullName evidence="3 9">Guanylate kinase</fullName>
        <ecNumber evidence="2 9">2.7.4.8</ecNumber>
    </recommendedName>
    <alternativeName>
        <fullName evidence="8 9">GMP kinase</fullName>
    </alternativeName>
</protein>
<evidence type="ECO:0000256" key="5">
    <source>
        <dbReference type="ARBA" id="ARBA00022741"/>
    </source>
</evidence>
<evidence type="ECO:0000256" key="4">
    <source>
        <dbReference type="ARBA" id="ARBA00022679"/>
    </source>
</evidence>
<keyword evidence="12" id="KW-1185">Reference proteome</keyword>
<dbReference type="PROSITE" id="PS50052">
    <property type="entry name" value="GUANYLATE_KINASE_2"/>
    <property type="match status" value="1"/>
</dbReference>
<dbReference type="EMBL" id="PSYR01000002">
    <property type="protein sequence ID" value="RCN57258.1"/>
    <property type="molecule type" value="Genomic_DNA"/>
</dbReference>
<dbReference type="GO" id="GO:0004385">
    <property type="term" value="F:GMP kinase activity"/>
    <property type="evidence" value="ECO:0007669"/>
    <property type="project" value="UniProtKB-UniRule"/>
</dbReference>
<sequence length="196" mass="21346">MVILSAPSGAGKSSLAKALTADARFAVSVSHTTRAARPGEQDGVHYHFVDPAAFERLVAEGAFLEHAQVFGNRYGTTRAAVESLLREGRHVILDIDWQGARRIKALWPEALAIFILPPSLQALEARLRGRGQDDEAVIAQRMAQAQAEIAHAGEFDHIIVNDEFEEALADLKTLIAEGRRRRPLHYDPGLIAPTGA</sequence>
<comment type="caution">
    <text evidence="11">The sequence shown here is derived from an EMBL/GenBank/DDBJ whole genome shotgun (WGS) entry which is preliminary data.</text>
</comment>
<evidence type="ECO:0000256" key="7">
    <source>
        <dbReference type="ARBA" id="ARBA00022840"/>
    </source>
</evidence>
<accession>A0A368HFU2</accession>
<dbReference type="PANTHER" id="PTHR23117:SF13">
    <property type="entry name" value="GUANYLATE KINASE"/>
    <property type="match status" value="1"/>
</dbReference>
<keyword evidence="4 9" id="KW-0808">Transferase</keyword>
<comment type="catalytic activity">
    <reaction evidence="9">
        <text>GMP + ATP = GDP + ADP</text>
        <dbReference type="Rhea" id="RHEA:20780"/>
        <dbReference type="ChEBI" id="CHEBI:30616"/>
        <dbReference type="ChEBI" id="CHEBI:58115"/>
        <dbReference type="ChEBI" id="CHEBI:58189"/>
        <dbReference type="ChEBI" id="CHEBI:456216"/>
        <dbReference type="EC" id="2.7.4.8"/>
    </reaction>
</comment>
<dbReference type="Proteomes" id="UP000253250">
    <property type="component" value="Unassembled WGS sequence"/>
</dbReference>
<dbReference type="InterPro" id="IPR020590">
    <property type="entry name" value="Guanylate_kinase_CS"/>
</dbReference>
<dbReference type="PROSITE" id="PS00856">
    <property type="entry name" value="GUANYLATE_KINASE_1"/>
    <property type="match status" value="1"/>
</dbReference>
<proteinExistence type="inferred from homology"/>